<gene>
    <name evidence="2" type="ORF">B0T14DRAFT_95870</name>
</gene>
<feature type="region of interest" description="Disordered" evidence="1">
    <location>
        <begin position="95"/>
        <end position="150"/>
    </location>
</feature>
<dbReference type="EMBL" id="JAULSU010000002">
    <property type="protein sequence ID" value="KAK0626187.1"/>
    <property type="molecule type" value="Genomic_DNA"/>
</dbReference>
<reference evidence="2" key="1">
    <citation type="submission" date="2023-06" db="EMBL/GenBank/DDBJ databases">
        <title>Genome-scale phylogeny and comparative genomics of the fungal order Sordariales.</title>
        <authorList>
            <consortium name="Lawrence Berkeley National Laboratory"/>
            <person name="Hensen N."/>
            <person name="Bonometti L."/>
            <person name="Westerberg I."/>
            <person name="Brannstrom I.O."/>
            <person name="Guillou S."/>
            <person name="Cros-Aarteil S."/>
            <person name="Calhoun S."/>
            <person name="Haridas S."/>
            <person name="Kuo A."/>
            <person name="Mondo S."/>
            <person name="Pangilinan J."/>
            <person name="Riley R."/>
            <person name="Labutti K."/>
            <person name="Andreopoulos B."/>
            <person name="Lipzen A."/>
            <person name="Chen C."/>
            <person name="Yanf M."/>
            <person name="Daum C."/>
            <person name="Ng V."/>
            <person name="Clum A."/>
            <person name="Steindorff A."/>
            <person name="Ohm R."/>
            <person name="Martin F."/>
            <person name="Silar P."/>
            <person name="Natvig D."/>
            <person name="Lalanne C."/>
            <person name="Gautier V."/>
            <person name="Ament-Velasquez S.L."/>
            <person name="Kruys A."/>
            <person name="Hutchinson M.I."/>
            <person name="Powell A.J."/>
            <person name="Barry K."/>
            <person name="Miller A.N."/>
            <person name="Grigoriev I.V."/>
            <person name="Debuchy R."/>
            <person name="Gladieux P."/>
            <person name="Thoren M.H."/>
            <person name="Johannesson H."/>
        </authorList>
    </citation>
    <scope>NUCLEOTIDE SEQUENCE</scope>
    <source>
        <strain evidence="2">CBS 606.72</strain>
    </source>
</reference>
<feature type="compositionally biased region" description="Pro residues" evidence="1">
    <location>
        <begin position="134"/>
        <end position="143"/>
    </location>
</feature>
<feature type="region of interest" description="Disordered" evidence="1">
    <location>
        <begin position="17"/>
        <end position="40"/>
    </location>
</feature>
<accession>A0AA39X3A6</accession>
<feature type="region of interest" description="Disordered" evidence="1">
    <location>
        <begin position="59"/>
        <end position="83"/>
    </location>
</feature>
<name>A0AA39X3A6_9PEZI</name>
<dbReference type="AlphaFoldDB" id="A0AA39X3A6"/>
<dbReference type="Proteomes" id="UP001175000">
    <property type="component" value="Unassembled WGS sequence"/>
</dbReference>
<keyword evidence="3" id="KW-1185">Reference proteome</keyword>
<comment type="caution">
    <text evidence="2">The sequence shown here is derived from an EMBL/GenBank/DDBJ whole genome shotgun (WGS) entry which is preliminary data.</text>
</comment>
<feature type="compositionally biased region" description="Basic residues" evidence="1">
    <location>
        <begin position="119"/>
        <end position="129"/>
    </location>
</feature>
<evidence type="ECO:0000313" key="3">
    <source>
        <dbReference type="Proteomes" id="UP001175000"/>
    </source>
</evidence>
<proteinExistence type="predicted"/>
<protein>
    <submittedName>
        <fullName evidence="2">Uncharacterized protein</fullName>
    </submittedName>
</protein>
<organism evidence="2 3">
    <name type="scientific">Immersiella caudata</name>
    <dbReference type="NCBI Taxonomy" id="314043"/>
    <lineage>
        <taxon>Eukaryota</taxon>
        <taxon>Fungi</taxon>
        <taxon>Dikarya</taxon>
        <taxon>Ascomycota</taxon>
        <taxon>Pezizomycotina</taxon>
        <taxon>Sordariomycetes</taxon>
        <taxon>Sordariomycetidae</taxon>
        <taxon>Sordariales</taxon>
        <taxon>Lasiosphaeriaceae</taxon>
        <taxon>Immersiella</taxon>
    </lineage>
</organism>
<sequence>MSALGVNHIASRTLHPAHCTLPKRPNLPSASSLTHSQPTDWRRMASECDLLPPLSTPIPNASYVHDSTSANRGGNGVSRPSHPLRYHHPSIIIIMNFPPPTNGTSDRDSPAPHPVHPSNHQHRPIRRTRYSPSPAQPSNPTSPSPTNGLYQKPRLRACLLPGRNRFSHFDLHMHNGSLFPRVFLLPTSPYLLYLRNRCISFT</sequence>
<feature type="compositionally biased region" description="Polar residues" evidence="1">
    <location>
        <begin position="28"/>
        <end position="39"/>
    </location>
</feature>
<evidence type="ECO:0000256" key="1">
    <source>
        <dbReference type="SAM" id="MobiDB-lite"/>
    </source>
</evidence>
<evidence type="ECO:0000313" key="2">
    <source>
        <dbReference type="EMBL" id="KAK0626187.1"/>
    </source>
</evidence>